<comment type="subcellular location">
    <subcellularLocation>
        <location evidence="1">Nucleus</location>
    </subcellularLocation>
</comment>
<reference evidence="7 8" key="1">
    <citation type="submission" date="2024-04" db="EMBL/GenBank/DDBJ databases">
        <title>Tritrichomonas musculus Genome.</title>
        <authorList>
            <person name="Alves-Ferreira E."/>
            <person name="Grigg M."/>
            <person name="Lorenzi H."/>
            <person name="Galac M."/>
        </authorList>
    </citation>
    <scope>NUCLEOTIDE SEQUENCE [LARGE SCALE GENOMIC DNA]</scope>
    <source>
        <strain evidence="7 8">EAF2021</strain>
    </source>
</reference>
<dbReference type="PANTHER" id="PTHR48030">
    <property type="entry name" value="SPLICING FACTOR 3B SUBUNIT 4"/>
    <property type="match status" value="1"/>
</dbReference>
<keyword evidence="8" id="KW-1185">Reference proteome</keyword>
<dbReference type="InterPro" id="IPR012677">
    <property type="entry name" value="Nucleotide-bd_a/b_plait_sf"/>
</dbReference>
<dbReference type="Proteomes" id="UP001470230">
    <property type="component" value="Unassembled WGS sequence"/>
</dbReference>
<keyword evidence="2" id="KW-0677">Repeat</keyword>
<evidence type="ECO:0000256" key="5">
    <source>
        <dbReference type="PROSITE-ProRule" id="PRU00176"/>
    </source>
</evidence>
<feature type="domain" description="RRM" evidence="6">
    <location>
        <begin position="100"/>
        <end position="178"/>
    </location>
</feature>
<dbReference type="EMBL" id="JAPFFF010000005">
    <property type="protein sequence ID" value="KAK8889746.1"/>
    <property type="molecule type" value="Genomic_DNA"/>
</dbReference>
<dbReference type="InterPro" id="IPR000504">
    <property type="entry name" value="RRM_dom"/>
</dbReference>
<dbReference type="InterPro" id="IPR052084">
    <property type="entry name" value="SF3B4_spliceosome_assoc"/>
</dbReference>
<evidence type="ECO:0000259" key="6">
    <source>
        <dbReference type="PROSITE" id="PS50102"/>
    </source>
</evidence>
<dbReference type="SUPFAM" id="SSF54928">
    <property type="entry name" value="RNA-binding domain, RBD"/>
    <property type="match status" value="2"/>
</dbReference>
<protein>
    <recommendedName>
        <fullName evidence="6">RRM domain-containing protein</fullName>
    </recommendedName>
</protein>
<dbReference type="SMART" id="SM00360">
    <property type="entry name" value="RRM"/>
    <property type="match status" value="2"/>
</dbReference>
<dbReference type="PANTHER" id="PTHR48030:SF3">
    <property type="entry name" value="SPLICING FACTOR 3B SUBUNIT 4"/>
    <property type="match status" value="1"/>
</dbReference>
<dbReference type="PROSITE" id="PS50102">
    <property type="entry name" value="RRM"/>
    <property type="match status" value="2"/>
</dbReference>
<evidence type="ECO:0000256" key="2">
    <source>
        <dbReference type="ARBA" id="ARBA00022737"/>
    </source>
</evidence>
<organism evidence="7 8">
    <name type="scientific">Tritrichomonas musculus</name>
    <dbReference type="NCBI Taxonomy" id="1915356"/>
    <lineage>
        <taxon>Eukaryota</taxon>
        <taxon>Metamonada</taxon>
        <taxon>Parabasalia</taxon>
        <taxon>Tritrichomonadida</taxon>
        <taxon>Tritrichomonadidae</taxon>
        <taxon>Tritrichomonas</taxon>
    </lineage>
</organism>
<evidence type="ECO:0000256" key="1">
    <source>
        <dbReference type="ARBA" id="ARBA00004123"/>
    </source>
</evidence>
<sequence>MASRNLHQNKDATVYVGDLSDHVTEEILLELFIQCGPVVHLNIPRDRITNHANGYGFVEFSTPEDAHYAAAIMNGVRLFGTAIKTGSTFTSNEQELDVGARLYVGNLAPDVTDITLRTLFQQFGNLINCRVVIDPTTGLSRGYGYVSYDNFDSSDNACSALHMQYVSNQPITVKYAFKPESKKGEQHGDKTERLIAPSTLAKRMQSTIKQLHIQQEDHI</sequence>
<gene>
    <name evidence="7" type="ORF">M9Y10_034500</name>
</gene>
<feature type="domain" description="RRM" evidence="6">
    <location>
        <begin position="12"/>
        <end position="90"/>
    </location>
</feature>
<dbReference type="Pfam" id="PF00076">
    <property type="entry name" value="RRM_1"/>
    <property type="match status" value="2"/>
</dbReference>
<accession>A0ABR2KG46</accession>
<dbReference type="Gene3D" id="3.30.70.330">
    <property type="match status" value="2"/>
</dbReference>
<comment type="caution">
    <text evidence="7">The sequence shown here is derived from an EMBL/GenBank/DDBJ whole genome shotgun (WGS) entry which is preliminary data.</text>
</comment>
<dbReference type="InterPro" id="IPR035979">
    <property type="entry name" value="RBD_domain_sf"/>
</dbReference>
<keyword evidence="3 5" id="KW-0694">RNA-binding</keyword>
<evidence type="ECO:0000313" key="8">
    <source>
        <dbReference type="Proteomes" id="UP001470230"/>
    </source>
</evidence>
<evidence type="ECO:0000313" key="7">
    <source>
        <dbReference type="EMBL" id="KAK8889746.1"/>
    </source>
</evidence>
<name>A0ABR2KG46_9EUKA</name>
<dbReference type="InterPro" id="IPR034158">
    <property type="entry name" value="SF3B4_RRM1"/>
</dbReference>
<proteinExistence type="predicted"/>
<evidence type="ECO:0000256" key="3">
    <source>
        <dbReference type="ARBA" id="ARBA00022884"/>
    </source>
</evidence>
<evidence type="ECO:0000256" key="4">
    <source>
        <dbReference type="ARBA" id="ARBA00023242"/>
    </source>
</evidence>
<keyword evidence="4" id="KW-0539">Nucleus</keyword>
<dbReference type="CDD" id="cd12334">
    <property type="entry name" value="RRM1_SF3B4"/>
    <property type="match status" value="1"/>
</dbReference>